<sequence>MCELLWTEQRLIVHGVKTFCYHSTNFEPRVTPAKMATIKMAERLGSRIREGRIHWLHYQGLLKVVMSISPVLLDHGFHTVEDFNISSAPCRGKQAVYVHLEGLGKLPM</sequence>
<accession>A0AAD6B7K2</accession>
<name>A0AAD6B7K2_9TELE</name>
<comment type="caution">
    <text evidence="1">The sequence shown here is derived from an EMBL/GenBank/DDBJ whole genome shotgun (WGS) entry which is preliminary data.</text>
</comment>
<keyword evidence="2" id="KW-1185">Reference proteome</keyword>
<reference evidence="1" key="1">
    <citation type="submission" date="2022-11" db="EMBL/GenBank/DDBJ databases">
        <title>Chromosome-level genome of Pogonophryne albipinna.</title>
        <authorList>
            <person name="Jo E."/>
        </authorList>
    </citation>
    <scope>NUCLEOTIDE SEQUENCE</scope>
    <source>
        <strain evidence="1">SGF0006</strain>
        <tissue evidence="1">Muscle</tissue>
    </source>
</reference>
<protein>
    <submittedName>
        <fullName evidence="1">Uncharacterized protein</fullName>
    </submittedName>
</protein>
<proteinExistence type="predicted"/>
<dbReference type="AlphaFoldDB" id="A0AAD6B7K2"/>
<dbReference type="EMBL" id="JAPTMU010000009">
    <property type="protein sequence ID" value="KAJ4937675.1"/>
    <property type="molecule type" value="Genomic_DNA"/>
</dbReference>
<organism evidence="1 2">
    <name type="scientific">Pogonophryne albipinna</name>
    <dbReference type="NCBI Taxonomy" id="1090488"/>
    <lineage>
        <taxon>Eukaryota</taxon>
        <taxon>Metazoa</taxon>
        <taxon>Chordata</taxon>
        <taxon>Craniata</taxon>
        <taxon>Vertebrata</taxon>
        <taxon>Euteleostomi</taxon>
        <taxon>Actinopterygii</taxon>
        <taxon>Neopterygii</taxon>
        <taxon>Teleostei</taxon>
        <taxon>Neoteleostei</taxon>
        <taxon>Acanthomorphata</taxon>
        <taxon>Eupercaria</taxon>
        <taxon>Perciformes</taxon>
        <taxon>Notothenioidei</taxon>
        <taxon>Pogonophryne</taxon>
    </lineage>
</organism>
<evidence type="ECO:0000313" key="1">
    <source>
        <dbReference type="EMBL" id="KAJ4937675.1"/>
    </source>
</evidence>
<dbReference type="Proteomes" id="UP001219934">
    <property type="component" value="Unassembled WGS sequence"/>
</dbReference>
<gene>
    <name evidence="1" type="ORF">JOQ06_002307</name>
</gene>
<evidence type="ECO:0000313" key="2">
    <source>
        <dbReference type="Proteomes" id="UP001219934"/>
    </source>
</evidence>